<comment type="caution">
    <text evidence="2">The sequence shown here is derived from an EMBL/GenBank/DDBJ whole genome shotgun (WGS) entry which is preliminary data.</text>
</comment>
<keyword evidence="3" id="KW-1185">Reference proteome</keyword>
<dbReference type="RefSeq" id="WP_330076482.1">
    <property type="nucleotide sequence ID" value="NZ_JAZDQJ010000028.1"/>
</dbReference>
<sequence length="139" mass="15845">MKYYSPSTGGFYCPVIHKKAIPSDAIQISDVQHHDFLIGLSGGKRLEVDQAGVLILIDASIDIEAIERAWRDAELSRVAWQRDRHRDELDMRLATTLGNDQFEQLLGYMQALRNWPEAEDFPATDQRPVPPPWIADQTQ</sequence>
<accession>A0ABU7HW21</accession>
<evidence type="ECO:0000256" key="1">
    <source>
        <dbReference type="SAM" id="MobiDB-lite"/>
    </source>
</evidence>
<reference evidence="2 3" key="1">
    <citation type="submission" date="2024-01" db="EMBL/GenBank/DDBJ databases">
        <title>Unpublished Manusciprt.</title>
        <authorList>
            <person name="Duman M."/>
            <person name="Valdes E.G."/>
            <person name="Ajmi N."/>
            <person name="Altun S."/>
            <person name="Saticioglu I.B."/>
        </authorList>
    </citation>
    <scope>NUCLEOTIDE SEQUENCE [LARGE SCALE GENOMIC DNA]</scope>
    <source>
        <strain evidence="2 3">148P</strain>
    </source>
</reference>
<proteinExistence type="predicted"/>
<dbReference type="EMBL" id="JAZDQJ010000028">
    <property type="protein sequence ID" value="MEE1935762.1"/>
    <property type="molecule type" value="Genomic_DNA"/>
</dbReference>
<organism evidence="2 3">
    <name type="scientific">Pseudomonas ulcerans</name>
    <dbReference type="NCBI Taxonomy" id="3115852"/>
    <lineage>
        <taxon>Bacteria</taxon>
        <taxon>Pseudomonadati</taxon>
        <taxon>Pseudomonadota</taxon>
        <taxon>Gammaproteobacteria</taxon>
        <taxon>Pseudomonadales</taxon>
        <taxon>Pseudomonadaceae</taxon>
        <taxon>Pseudomonas</taxon>
    </lineage>
</organism>
<name>A0ABU7HW21_9PSED</name>
<dbReference type="Proteomes" id="UP001335100">
    <property type="component" value="Unassembled WGS sequence"/>
</dbReference>
<feature type="region of interest" description="Disordered" evidence="1">
    <location>
        <begin position="120"/>
        <end position="139"/>
    </location>
</feature>
<protein>
    <submittedName>
        <fullName evidence="2">Phage tail protein</fullName>
    </submittedName>
</protein>
<gene>
    <name evidence="2" type="ORF">V0R50_21240</name>
</gene>
<evidence type="ECO:0000313" key="3">
    <source>
        <dbReference type="Proteomes" id="UP001335100"/>
    </source>
</evidence>
<evidence type="ECO:0000313" key="2">
    <source>
        <dbReference type="EMBL" id="MEE1935762.1"/>
    </source>
</evidence>